<name>A0A0F9N1Z5_9ZZZZ</name>
<proteinExistence type="predicted"/>
<protein>
    <submittedName>
        <fullName evidence="1">Uncharacterized protein</fullName>
    </submittedName>
</protein>
<sequence>MRAFVVGNGPSLDAFQLGMIHKNKEVSFGVNRIHLIYPQTVWRPTYWVIMDFSNSLFYREDIALHSALGYECHVRNDILAKYLEWCIKHKNLPFMDNLRILERCNHIDSERRTSEGWHEPLCQMGGSVPAAIQMAVEMGHNPIYLIGMDGDKKGNAENNFIKGYIDPDAVMVNTARVANETTELALKIAKRECSERNVELIDATVGGSAYKALPEVDFYELFD</sequence>
<accession>A0A0F9N1Z5</accession>
<evidence type="ECO:0000313" key="1">
    <source>
        <dbReference type="EMBL" id="KKN11999.1"/>
    </source>
</evidence>
<dbReference type="AlphaFoldDB" id="A0A0F9N1Z5"/>
<organism evidence="1">
    <name type="scientific">marine sediment metagenome</name>
    <dbReference type="NCBI Taxonomy" id="412755"/>
    <lineage>
        <taxon>unclassified sequences</taxon>
        <taxon>metagenomes</taxon>
        <taxon>ecological metagenomes</taxon>
    </lineage>
</organism>
<dbReference type="Gene3D" id="3.90.1480.10">
    <property type="entry name" value="Alpha-2,3-sialyltransferase"/>
    <property type="match status" value="1"/>
</dbReference>
<gene>
    <name evidence="1" type="ORF">LCGC14_1020920</name>
</gene>
<reference evidence="1" key="1">
    <citation type="journal article" date="2015" name="Nature">
        <title>Complex archaea that bridge the gap between prokaryotes and eukaryotes.</title>
        <authorList>
            <person name="Spang A."/>
            <person name="Saw J.H."/>
            <person name="Jorgensen S.L."/>
            <person name="Zaremba-Niedzwiedzka K."/>
            <person name="Martijn J."/>
            <person name="Lind A.E."/>
            <person name="van Eijk R."/>
            <person name="Schleper C."/>
            <person name="Guy L."/>
            <person name="Ettema T.J."/>
        </authorList>
    </citation>
    <scope>NUCLEOTIDE SEQUENCE</scope>
</reference>
<dbReference type="EMBL" id="LAZR01004079">
    <property type="protein sequence ID" value="KKN11999.1"/>
    <property type="molecule type" value="Genomic_DNA"/>
</dbReference>
<comment type="caution">
    <text evidence="1">The sequence shown here is derived from an EMBL/GenBank/DDBJ whole genome shotgun (WGS) entry which is preliminary data.</text>
</comment>